<evidence type="ECO:0000256" key="6">
    <source>
        <dbReference type="ARBA" id="ARBA00023170"/>
    </source>
</evidence>
<evidence type="ECO:0000256" key="3">
    <source>
        <dbReference type="ARBA" id="ARBA00022989"/>
    </source>
</evidence>
<dbReference type="GO" id="GO:0016020">
    <property type="term" value="C:membrane"/>
    <property type="evidence" value="ECO:0007669"/>
    <property type="project" value="UniProtKB-SubCell"/>
</dbReference>
<dbReference type="GO" id="GO:0004930">
    <property type="term" value="F:G protein-coupled receptor activity"/>
    <property type="evidence" value="ECO:0007669"/>
    <property type="project" value="UniProtKB-KW"/>
</dbReference>
<dbReference type="InterPro" id="IPR000276">
    <property type="entry name" value="GPCR_Rhodpsn"/>
</dbReference>
<sequence>MVTPELLISISQWLTIILGIGFIIFGLFGSLMNLLIFSHQRFRNIPSSQYILTQSIFDMITLCVPLLVQVIVSGFVWPYFFTIQFLCSFRGYSSIVSTQTSLYSKCLMAFDIWSSTSRHASIRRWNTLDRARFLTLINILIWALLSIPYAVLGKILFIRNVWQCAVIDPTFLNYHGYFFIPCLTLFLPVLLLSFFGYYSYVHLMTLNALHQRRQLKRQFVRMVLIQIFVTIISFVPYTLQYTYSTVTANWQKNSQWLAFDSLIVQISRIGFFVNNVIEFYIYVTQSRDVRLTLQQIFKNFSLIRRHNNVLPTSMPMGNTNTN</sequence>
<evidence type="ECO:0000256" key="2">
    <source>
        <dbReference type="ARBA" id="ARBA00022692"/>
    </source>
</evidence>
<feature type="transmembrane region" description="Helical" evidence="8">
    <location>
        <begin position="219"/>
        <end position="242"/>
    </location>
</feature>
<dbReference type="SUPFAM" id="SSF81321">
    <property type="entry name" value="Family A G protein-coupled receptor-like"/>
    <property type="match status" value="1"/>
</dbReference>
<organism evidence="10 13">
    <name type="scientific">Adineta ricciae</name>
    <name type="common">Rotifer</name>
    <dbReference type="NCBI Taxonomy" id="249248"/>
    <lineage>
        <taxon>Eukaryota</taxon>
        <taxon>Metazoa</taxon>
        <taxon>Spiralia</taxon>
        <taxon>Gnathifera</taxon>
        <taxon>Rotifera</taxon>
        <taxon>Eurotatoria</taxon>
        <taxon>Bdelloidea</taxon>
        <taxon>Adinetida</taxon>
        <taxon>Adinetidae</taxon>
        <taxon>Adineta</taxon>
    </lineage>
</organism>
<gene>
    <name evidence="10" type="ORF">EDS130_LOCUS23005</name>
    <name evidence="11" type="ORF">XAT740_LOCUS29709</name>
</gene>
<evidence type="ECO:0000256" key="5">
    <source>
        <dbReference type="ARBA" id="ARBA00023136"/>
    </source>
</evidence>
<protein>
    <recommendedName>
        <fullName evidence="9">G-protein coupled receptors family 1 profile domain-containing protein</fullName>
    </recommendedName>
</protein>
<evidence type="ECO:0000256" key="7">
    <source>
        <dbReference type="ARBA" id="ARBA00023224"/>
    </source>
</evidence>
<keyword evidence="4" id="KW-0297">G-protein coupled receptor</keyword>
<dbReference type="EMBL" id="CAJNOJ010000123">
    <property type="protein sequence ID" value="CAF1158400.1"/>
    <property type="molecule type" value="Genomic_DNA"/>
</dbReference>
<evidence type="ECO:0000256" key="4">
    <source>
        <dbReference type="ARBA" id="ARBA00023040"/>
    </source>
</evidence>
<name>A0A814THU2_ADIRI</name>
<feature type="transmembrane region" description="Helical" evidence="8">
    <location>
        <begin position="56"/>
        <end position="80"/>
    </location>
</feature>
<keyword evidence="5 8" id="KW-0472">Membrane</keyword>
<dbReference type="AlphaFoldDB" id="A0A814THU2"/>
<feature type="transmembrane region" description="Helical" evidence="8">
    <location>
        <begin position="177"/>
        <end position="198"/>
    </location>
</feature>
<feature type="domain" description="G-protein coupled receptors family 1 profile" evidence="9">
    <location>
        <begin position="29"/>
        <end position="282"/>
    </location>
</feature>
<feature type="transmembrane region" description="Helical" evidence="8">
    <location>
        <begin position="12"/>
        <end position="36"/>
    </location>
</feature>
<dbReference type="CDD" id="cd00637">
    <property type="entry name" value="7tm_classA_rhodopsin-like"/>
    <property type="match status" value="1"/>
</dbReference>
<evidence type="ECO:0000313" key="13">
    <source>
        <dbReference type="Proteomes" id="UP000663852"/>
    </source>
</evidence>
<dbReference type="EMBL" id="CAJNOR010002604">
    <property type="protein sequence ID" value="CAF1317217.1"/>
    <property type="molecule type" value="Genomic_DNA"/>
</dbReference>
<proteinExistence type="predicted"/>
<comment type="caution">
    <text evidence="10">The sequence shown here is derived from an EMBL/GenBank/DDBJ whole genome shotgun (WGS) entry which is preliminary data.</text>
</comment>
<keyword evidence="12" id="KW-1185">Reference proteome</keyword>
<keyword evidence="2 8" id="KW-0812">Transmembrane</keyword>
<keyword evidence="6" id="KW-0675">Receptor</keyword>
<comment type="subcellular location">
    <subcellularLocation>
        <location evidence="1">Membrane</location>
        <topology evidence="1">Multi-pass membrane protein</topology>
    </subcellularLocation>
</comment>
<accession>A0A814THU2</accession>
<evidence type="ECO:0000256" key="8">
    <source>
        <dbReference type="SAM" id="Phobius"/>
    </source>
</evidence>
<feature type="transmembrane region" description="Helical" evidence="8">
    <location>
        <begin position="133"/>
        <end position="157"/>
    </location>
</feature>
<dbReference type="PROSITE" id="PS50262">
    <property type="entry name" value="G_PROTEIN_RECEP_F1_2"/>
    <property type="match status" value="1"/>
</dbReference>
<reference evidence="10" key="1">
    <citation type="submission" date="2021-02" db="EMBL/GenBank/DDBJ databases">
        <authorList>
            <person name="Nowell W R."/>
        </authorList>
    </citation>
    <scope>NUCLEOTIDE SEQUENCE</scope>
</reference>
<dbReference type="Pfam" id="PF00001">
    <property type="entry name" value="7tm_1"/>
    <property type="match status" value="1"/>
</dbReference>
<evidence type="ECO:0000313" key="12">
    <source>
        <dbReference type="Proteomes" id="UP000663828"/>
    </source>
</evidence>
<dbReference type="Gene3D" id="1.20.1070.10">
    <property type="entry name" value="Rhodopsin 7-helix transmembrane proteins"/>
    <property type="match status" value="1"/>
</dbReference>
<dbReference type="Proteomes" id="UP000663828">
    <property type="component" value="Unassembled WGS sequence"/>
</dbReference>
<keyword evidence="3 8" id="KW-1133">Transmembrane helix</keyword>
<dbReference type="PANTHER" id="PTHR24243:SF208">
    <property type="entry name" value="PYROKININ-1 RECEPTOR"/>
    <property type="match status" value="1"/>
</dbReference>
<evidence type="ECO:0000259" key="9">
    <source>
        <dbReference type="PROSITE" id="PS50262"/>
    </source>
</evidence>
<evidence type="ECO:0000256" key="1">
    <source>
        <dbReference type="ARBA" id="ARBA00004141"/>
    </source>
</evidence>
<dbReference type="Proteomes" id="UP000663852">
    <property type="component" value="Unassembled WGS sequence"/>
</dbReference>
<dbReference type="InterPro" id="IPR017452">
    <property type="entry name" value="GPCR_Rhodpsn_7TM"/>
</dbReference>
<keyword evidence="7" id="KW-0807">Transducer</keyword>
<evidence type="ECO:0000313" key="10">
    <source>
        <dbReference type="EMBL" id="CAF1158400.1"/>
    </source>
</evidence>
<evidence type="ECO:0000313" key="11">
    <source>
        <dbReference type="EMBL" id="CAF1317217.1"/>
    </source>
</evidence>
<feature type="transmembrane region" description="Helical" evidence="8">
    <location>
        <begin position="262"/>
        <end position="283"/>
    </location>
</feature>
<dbReference type="PANTHER" id="PTHR24243">
    <property type="entry name" value="G-PROTEIN COUPLED RECEPTOR"/>
    <property type="match status" value="1"/>
</dbReference>